<evidence type="ECO:0000256" key="5">
    <source>
        <dbReference type="ARBA" id="ARBA00022781"/>
    </source>
</evidence>
<dbReference type="GO" id="GO:0015986">
    <property type="term" value="P:proton motive force-driven ATP synthesis"/>
    <property type="evidence" value="ECO:0007669"/>
    <property type="project" value="InterPro"/>
</dbReference>
<feature type="transmembrane region" description="Helical" evidence="13">
    <location>
        <begin position="23"/>
        <end position="46"/>
    </location>
</feature>
<organism evidence="14">
    <name type="scientific">Euglena hiemalis</name>
    <dbReference type="NCBI Taxonomy" id="392896"/>
    <lineage>
        <taxon>Eukaryota</taxon>
        <taxon>Discoba</taxon>
        <taxon>Euglenozoa</taxon>
        <taxon>Euglenida</taxon>
        <taxon>Spirocuta</taxon>
        <taxon>Euglenophyceae</taxon>
        <taxon>Euglenales</taxon>
        <taxon>Euglenaceae</taxon>
        <taxon>Euglena</taxon>
    </lineage>
</organism>
<feature type="coiled-coil region" evidence="12">
    <location>
        <begin position="50"/>
        <end position="91"/>
    </location>
</feature>
<geneLocation type="chloroplast" evidence="14"/>
<keyword evidence="7 11" id="KW-0406">Ion transport</keyword>
<evidence type="ECO:0000313" key="14">
    <source>
        <dbReference type="EMBL" id="AXI98014.1"/>
    </source>
</evidence>
<keyword evidence="3 11" id="KW-0138">CF(0)</keyword>
<keyword evidence="14" id="KW-0150">Chloroplast</keyword>
<dbReference type="AlphaFoldDB" id="A0A345UC28"/>
<protein>
    <submittedName>
        <fullName evidence="14">ATPase subunit I</fullName>
    </submittedName>
</protein>
<evidence type="ECO:0000256" key="13">
    <source>
        <dbReference type="SAM" id="Phobius"/>
    </source>
</evidence>
<evidence type="ECO:0000256" key="12">
    <source>
        <dbReference type="SAM" id="Coils"/>
    </source>
</evidence>
<keyword evidence="12" id="KW-0175">Coiled coil</keyword>
<evidence type="ECO:0000256" key="2">
    <source>
        <dbReference type="ARBA" id="ARBA00022448"/>
    </source>
</evidence>
<accession>A0A345UC28</accession>
<dbReference type="GeneID" id="37624990"/>
<evidence type="ECO:0000256" key="6">
    <source>
        <dbReference type="ARBA" id="ARBA00022989"/>
    </source>
</evidence>
<dbReference type="GO" id="GO:0015078">
    <property type="term" value="F:proton transmembrane transporter activity"/>
    <property type="evidence" value="ECO:0007669"/>
    <property type="project" value="InterPro"/>
</dbReference>
<evidence type="ECO:0000256" key="11">
    <source>
        <dbReference type="RuleBase" id="RU003848"/>
    </source>
</evidence>
<comment type="similarity">
    <text evidence="11">Belongs to the ATPase B chain family.</text>
</comment>
<evidence type="ECO:0000256" key="9">
    <source>
        <dbReference type="ARBA" id="ARBA00023310"/>
    </source>
</evidence>
<reference evidence="14" key="1">
    <citation type="journal article" date="2018" name="J. Appl. Phycol.">
        <title>Intrageneric chloroplast genome comparison in the genus Euglena (Phylum: Euglenophyta) with annotated chloroplast genomes of Euglena hiemalis and Euglena clara.</title>
        <authorList>
            <person name="Ellala Hewadikaramge M."/>
            <person name="Linton E."/>
        </authorList>
    </citation>
    <scope>NUCLEOTIDE SEQUENCE</scope>
    <source>
        <strain evidence="14">CCAP1224.35</strain>
    </source>
</reference>
<keyword evidence="9" id="KW-0066">ATP synthesis</keyword>
<keyword evidence="6 13" id="KW-1133">Transmembrane helix</keyword>
<comment type="subcellular location">
    <subcellularLocation>
        <location evidence="1">Membrane</location>
        <topology evidence="1">Single-pass membrane protein</topology>
    </subcellularLocation>
</comment>
<proteinExistence type="inferred from homology"/>
<comment type="function">
    <text evidence="10">F(1)F(0) ATP synthase produces ATP from ADP in the presence of a proton or sodium gradient. F-type ATPases consist of two structural domains, F(1) containing the extramembraneous catalytic core and F(0) containing the membrane proton channel, linked together by a central stalk and a peripheral stalk. During catalysis, ATP synthesis in the catalytic domain of F(1) is coupled via a rotary mechanism of the central stalk subunits to proton translocation.</text>
</comment>
<keyword evidence="5 11" id="KW-0375">Hydrogen ion transport</keyword>
<keyword evidence="8 13" id="KW-0472">Membrane</keyword>
<gene>
    <name evidence="14" type="primary">atp F</name>
</gene>
<dbReference type="InterPro" id="IPR002146">
    <property type="entry name" value="ATP_synth_b/b'su_bac/chlpt"/>
</dbReference>
<dbReference type="GO" id="GO:0045259">
    <property type="term" value="C:proton-transporting ATP synthase complex"/>
    <property type="evidence" value="ECO:0007669"/>
    <property type="project" value="UniProtKB-KW"/>
</dbReference>
<dbReference type="RefSeq" id="YP_009512113.1">
    <property type="nucleotide sequence ID" value="NC_039156.1"/>
</dbReference>
<evidence type="ECO:0000256" key="1">
    <source>
        <dbReference type="ARBA" id="ARBA00004167"/>
    </source>
</evidence>
<evidence type="ECO:0000256" key="10">
    <source>
        <dbReference type="ARBA" id="ARBA00025198"/>
    </source>
</evidence>
<dbReference type="PANTHER" id="PTHR34264:SF3">
    <property type="entry name" value="ATP SYNTHASE SUBUNIT B, CHLOROPLASTIC"/>
    <property type="match status" value="1"/>
</dbReference>
<evidence type="ECO:0000256" key="4">
    <source>
        <dbReference type="ARBA" id="ARBA00022692"/>
    </source>
</evidence>
<dbReference type="PANTHER" id="PTHR34264">
    <property type="entry name" value="ATP SYNTHASE SUBUNIT B, CHLOROPLASTIC"/>
    <property type="match status" value="1"/>
</dbReference>
<keyword evidence="14" id="KW-0934">Plastid</keyword>
<evidence type="ECO:0000256" key="7">
    <source>
        <dbReference type="ARBA" id="ARBA00023065"/>
    </source>
</evidence>
<sequence length="181" mass="20870">MRCIRGITIYGFGINKNIFETNIINLTIVIGTVVFYGRLSILGDLLKNRRETIIKNIQDLDNKIRNSEEVLRLATSNLEAAKINSEEIREQGTTLFAIRSFQTSKTLESIIDEDIKRLKSVNVNKKTEEKNPLKLCLQLNLIAFKKAVEKITKSLNPKIHKKIVSRKIDKLSPRKLMRKKY</sequence>
<evidence type="ECO:0000256" key="8">
    <source>
        <dbReference type="ARBA" id="ARBA00023136"/>
    </source>
</evidence>
<dbReference type="Pfam" id="PF00430">
    <property type="entry name" value="ATP-synt_B"/>
    <property type="match status" value="1"/>
</dbReference>
<keyword evidence="4 11" id="KW-0812">Transmembrane</keyword>
<name>A0A345UC28_9EUGL</name>
<evidence type="ECO:0000256" key="3">
    <source>
        <dbReference type="ARBA" id="ARBA00022547"/>
    </source>
</evidence>
<keyword evidence="2 11" id="KW-0813">Transport</keyword>
<dbReference type="EMBL" id="MF622086">
    <property type="protein sequence ID" value="AXI98014.1"/>
    <property type="molecule type" value="Genomic_DNA"/>
</dbReference>